<dbReference type="Pfam" id="PF01733">
    <property type="entry name" value="Nucleoside_tran"/>
    <property type="match status" value="2"/>
</dbReference>
<protein>
    <submittedName>
        <fullName evidence="9">Solute carrier family 29 member 1 (Augustine blood group)</fullName>
    </submittedName>
</protein>
<dbReference type="GO" id="GO:0006196">
    <property type="term" value="P:AMP catabolic process"/>
    <property type="evidence" value="ECO:0007669"/>
    <property type="project" value="Ensembl"/>
</dbReference>
<feature type="region of interest" description="Disordered" evidence="7">
    <location>
        <begin position="1"/>
        <end position="40"/>
    </location>
</feature>
<comment type="similarity">
    <text evidence="2">Belongs to the SLC29A/ENT transporter (TC 2.A.57) family.</text>
</comment>
<keyword evidence="5 8" id="KW-1133">Transmembrane helix</keyword>
<dbReference type="InterPro" id="IPR034764">
    <property type="entry name" value="ENT1/ENT2"/>
</dbReference>
<feature type="compositionally biased region" description="Polar residues" evidence="7">
    <location>
        <begin position="371"/>
        <end position="380"/>
    </location>
</feature>
<evidence type="ECO:0000256" key="5">
    <source>
        <dbReference type="ARBA" id="ARBA00022989"/>
    </source>
</evidence>
<evidence type="ECO:0000256" key="2">
    <source>
        <dbReference type="ARBA" id="ARBA00007965"/>
    </source>
</evidence>
<dbReference type="GO" id="GO:0035340">
    <property type="term" value="P:inosine transport"/>
    <property type="evidence" value="ECO:0007669"/>
    <property type="project" value="Ensembl"/>
</dbReference>
<sequence>MVEAPHAERLESGAPPGGDRLCRAHPSHEASSPERQGREEGGLLDSSLVCLPCSPPLQHPCDSLQRPVGKQGQNKASHSLCPQPALQGGSCQPGIPQNAAVTMTTSHQPQDRYRAVWLIFFMLGLGTLLPWNFFMTATAYFTNRLDTSPNVSLVPADPSKDPQLSATPSTASPGRSHLSAIFNNVMTLCAMLPLLLFTCLNSFLHQRIPQSVRILGSLVAILLVFLITAILVKVSLDALPFFVITMIKIMLINSFGAILQGSLFGLAGLLPASYTAPIMSGQGLAGFFASVAMICAIASGSELSESAFGYFITACAVIVLTIICYVGLPRLEFYRYYQQLKLEGPGERETKLDLISKGEESKAGQEEPGVSASSSQPTSDSHSVRTILRSILVPALSVCFVFTVTIGVFPAVAAEVKSSIAGTSSWRDYFIPVSCFLTFNIFDWLGRSLTAFTMWPGKDSRWLPGLVLARLAFVPLLLLCNVQPRRYLGGAHPKAGSPSSFRKVKPAEAETAGAVMAFFLSLGLALGAVFSFLFRAVV</sequence>
<feature type="transmembrane region" description="Helical" evidence="8">
    <location>
        <begin position="391"/>
        <end position="409"/>
    </location>
</feature>
<dbReference type="GO" id="GO:0035344">
    <property type="term" value="P:hypoxanthine transport"/>
    <property type="evidence" value="ECO:0007669"/>
    <property type="project" value="Ensembl"/>
</dbReference>
<organism evidence="9 10">
    <name type="scientific">Catagonus wagneri</name>
    <name type="common">Chacoan peccary</name>
    <dbReference type="NCBI Taxonomy" id="51154"/>
    <lineage>
        <taxon>Eukaryota</taxon>
        <taxon>Metazoa</taxon>
        <taxon>Chordata</taxon>
        <taxon>Craniata</taxon>
        <taxon>Vertebrata</taxon>
        <taxon>Euteleostomi</taxon>
        <taxon>Mammalia</taxon>
        <taxon>Eutheria</taxon>
        <taxon>Laurasiatheria</taxon>
        <taxon>Artiodactyla</taxon>
        <taxon>Suina</taxon>
        <taxon>Tayassuidae</taxon>
        <taxon>Catagonus</taxon>
    </lineage>
</organism>
<dbReference type="GO" id="GO:0015210">
    <property type="term" value="F:uracil transmembrane transporter activity"/>
    <property type="evidence" value="ECO:0007669"/>
    <property type="project" value="Ensembl"/>
</dbReference>
<gene>
    <name evidence="9" type="primary">SLC29A1</name>
</gene>
<dbReference type="GO" id="GO:0015211">
    <property type="term" value="F:purine nucleoside transmembrane transporter activity"/>
    <property type="evidence" value="ECO:0007669"/>
    <property type="project" value="Ensembl"/>
</dbReference>
<dbReference type="PANTHER" id="PTHR10332:SF9">
    <property type="entry name" value="EQUILIBRATIVE NUCLEOSIDE TRANSPORTER 1"/>
    <property type="match status" value="1"/>
</dbReference>
<dbReference type="GO" id="GO:0005326">
    <property type="term" value="F:neurotransmitter transmembrane transporter activity"/>
    <property type="evidence" value="ECO:0007669"/>
    <property type="project" value="Ensembl"/>
</dbReference>
<dbReference type="GO" id="GO:0015212">
    <property type="term" value="F:cytidine transmembrane transporter activity"/>
    <property type="evidence" value="ECO:0007669"/>
    <property type="project" value="Ensembl"/>
</dbReference>
<dbReference type="NCBIfam" id="TIGR00939">
    <property type="entry name" value="2a57"/>
    <property type="match status" value="1"/>
</dbReference>
<evidence type="ECO:0000313" key="9">
    <source>
        <dbReference type="Ensembl" id="ENSCWAP00000018737.1"/>
    </source>
</evidence>
<reference evidence="9" key="1">
    <citation type="submission" date="2025-08" db="UniProtKB">
        <authorList>
            <consortium name="Ensembl"/>
        </authorList>
    </citation>
    <scope>IDENTIFICATION</scope>
</reference>
<proteinExistence type="inferred from homology"/>
<dbReference type="GO" id="GO:0046032">
    <property type="term" value="P:ADP catabolic process"/>
    <property type="evidence" value="ECO:0007669"/>
    <property type="project" value="Ensembl"/>
</dbReference>
<comment type="subcellular location">
    <subcellularLocation>
        <location evidence="1">Basolateral cell membrane</location>
        <topology evidence="1">Multi-pass membrane protein</topology>
    </subcellularLocation>
</comment>
<dbReference type="GO" id="GO:0015389">
    <property type="term" value="F:pyrimidine- and adenosine-specific:sodium symporter activity"/>
    <property type="evidence" value="ECO:0007669"/>
    <property type="project" value="Ensembl"/>
</dbReference>
<dbReference type="GeneTree" id="ENSGT00950000182898"/>
<dbReference type="GO" id="GO:0015207">
    <property type="term" value="F:adenine transmembrane transporter activity"/>
    <property type="evidence" value="ECO:0007669"/>
    <property type="project" value="Ensembl"/>
</dbReference>
<keyword evidence="3" id="KW-0813">Transport</keyword>
<dbReference type="GO" id="GO:0015208">
    <property type="term" value="F:guanine transmembrane transporter activity"/>
    <property type="evidence" value="ECO:0007669"/>
    <property type="project" value="Ensembl"/>
</dbReference>
<dbReference type="Ensembl" id="ENSCWAT00000020335.1">
    <property type="protein sequence ID" value="ENSCWAP00000018737.1"/>
    <property type="gene ID" value="ENSCWAG00000014160.1"/>
</dbReference>
<feature type="transmembrane region" description="Helical" evidence="8">
    <location>
        <begin position="429"/>
        <end position="450"/>
    </location>
</feature>
<dbReference type="GO" id="GO:0001504">
    <property type="term" value="P:neurotransmitter uptake"/>
    <property type="evidence" value="ECO:0007669"/>
    <property type="project" value="Ensembl"/>
</dbReference>
<feature type="region of interest" description="Disordered" evidence="7">
    <location>
        <begin position="358"/>
        <end position="380"/>
    </location>
</feature>
<evidence type="ECO:0000313" key="10">
    <source>
        <dbReference type="Proteomes" id="UP000694540"/>
    </source>
</evidence>
<dbReference type="GO" id="GO:0016324">
    <property type="term" value="C:apical plasma membrane"/>
    <property type="evidence" value="ECO:0007669"/>
    <property type="project" value="Ensembl"/>
</dbReference>
<feature type="transmembrane region" description="Helical" evidence="8">
    <location>
        <begin position="212"/>
        <end position="232"/>
    </location>
</feature>
<evidence type="ECO:0000256" key="4">
    <source>
        <dbReference type="ARBA" id="ARBA00022692"/>
    </source>
</evidence>
<evidence type="ECO:0000256" key="8">
    <source>
        <dbReference type="SAM" id="Phobius"/>
    </source>
</evidence>
<dbReference type="GO" id="GO:0035364">
    <property type="term" value="P:thymine transport"/>
    <property type="evidence" value="ECO:0007669"/>
    <property type="project" value="Ensembl"/>
</dbReference>
<dbReference type="GO" id="GO:0032238">
    <property type="term" value="P:adenosine transport"/>
    <property type="evidence" value="ECO:0007669"/>
    <property type="project" value="Ensembl"/>
</dbReference>
<feature type="transmembrane region" description="Helical" evidence="8">
    <location>
        <begin position="512"/>
        <end position="534"/>
    </location>
</feature>
<dbReference type="PANTHER" id="PTHR10332">
    <property type="entry name" value="EQUILIBRATIVE NUCLEOSIDE TRANSPORTER"/>
    <property type="match status" value="1"/>
</dbReference>
<dbReference type="GO" id="GO:0015213">
    <property type="term" value="F:uridine transmembrane transporter activity"/>
    <property type="evidence" value="ECO:0007669"/>
    <property type="project" value="Ensembl"/>
</dbReference>
<evidence type="ECO:0000256" key="3">
    <source>
        <dbReference type="ARBA" id="ARBA00022448"/>
    </source>
</evidence>
<feature type="transmembrane region" description="Helical" evidence="8">
    <location>
        <begin position="181"/>
        <end position="200"/>
    </location>
</feature>
<feature type="compositionally biased region" description="Basic and acidic residues" evidence="7">
    <location>
        <begin position="1"/>
        <end position="11"/>
    </location>
</feature>
<dbReference type="Proteomes" id="UP000694540">
    <property type="component" value="Unplaced"/>
</dbReference>
<dbReference type="InterPro" id="IPR002259">
    <property type="entry name" value="Eqnu_transpt"/>
</dbReference>
<evidence type="ECO:0000256" key="7">
    <source>
        <dbReference type="SAM" id="MobiDB-lite"/>
    </source>
</evidence>
<name>A0A8C3WSJ4_9CETA</name>
<accession>A0A8C3WSJ4</accession>
<feature type="transmembrane region" description="Helical" evidence="8">
    <location>
        <begin position="283"/>
        <end position="301"/>
    </location>
</feature>
<dbReference type="AlphaFoldDB" id="A0A8C3WSJ4"/>
<feature type="transmembrane region" description="Helical" evidence="8">
    <location>
        <begin position="115"/>
        <end position="134"/>
    </location>
</feature>
<keyword evidence="10" id="KW-1185">Reference proteome</keyword>
<feature type="compositionally biased region" description="Basic and acidic residues" evidence="7">
    <location>
        <begin position="20"/>
        <end position="40"/>
    </location>
</feature>
<reference evidence="9" key="2">
    <citation type="submission" date="2025-09" db="UniProtKB">
        <authorList>
            <consortium name="Ensembl"/>
        </authorList>
    </citation>
    <scope>IDENTIFICATION</scope>
</reference>
<evidence type="ECO:0000256" key="6">
    <source>
        <dbReference type="ARBA" id="ARBA00023136"/>
    </source>
</evidence>
<keyword evidence="4 8" id="KW-0812">Transmembrane</keyword>
<dbReference type="PRINTS" id="PR01130">
    <property type="entry name" value="DERENTRNSPRT"/>
</dbReference>
<feature type="transmembrane region" description="Helical" evidence="8">
    <location>
        <begin position="307"/>
        <end position="328"/>
    </location>
</feature>
<feature type="transmembrane region" description="Helical" evidence="8">
    <location>
        <begin position="238"/>
        <end position="271"/>
    </location>
</feature>
<evidence type="ECO:0000256" key="1">
    <source>
        <dbReference type="ARBA" id="ARBA00004554"/>
    </source>
</evidence>
<keyword evidence="6 8" id="KW-0472">Membrane</keyword>
<dbReference type="GO" id="GO:0016323">
    <property type="term" value="C:basolateral plasma membrane"/>
    <property type="evidence" value="ECO:0007669"/>
    <property type="project" value="UniProtKB-SubCell"/>
</dbReference>